<dbReference type="GO" id="GO:0050660">
    <property type="term" value="F:flavin adenine dinucleotide binding"/>
    <property type="evidence" value="ECO:0007669"/>
    <property type="project" value="InterPro"/>
</dbReference>
<comment type="cofactor">
    <cofactor evidence="1 6">
        <name>FAD</name>
        <dbReference type="ChEBI" id="CHEBI:57692"/>
    </cofactor>
</comment>
<comment type="similarity">
    <text evidence="2 6">Belongs to the acyl-CoA dehydrogenase family.</text>
</comment>
<gene>
    <name evidence="10" type="ORF">Asru_0235_03</name>
</gene>
<dbReference type="InterPro" id="IPR013786">
    <property type="entry name" value="AcylCoA_DH/ox_N"/>
</dbReference>
<evidence type="ECO:0000259" key="8">
    <source>
        <dbReference type="Pfam" id="PF02770"/>
    </source>
</evidence>
<proteinExistence type="inferred from homology"/>
<dbReference type="Gene3D" id="1.20.140.10">
    <property type="entry name" value="Butyryl-CoA Dehydrogenase, subunit A, domain 3"/>
    <property type="match status" value="1"/>
</dbReference>
<reference evidence="10 11" key="1">
    <citation type="submission" date="2012-11" db="EMBL/GenBank/DDBJ databases">
        <title>Whole genome sequence of Acidisphaera rubrifaciens HS-AP3.</title>
        <authorList>
            <person name="Azuma Y."/>
            <person name="Higashiura N."/>
            <person name="Hirakawa H."/>
            <person name="Matsushita K."/>
        </authorList>
    </citation>
    <scope>NUCLEOTIDE SEQUENCE [LARGE SCALE GENOMIC DNA]</scope>
    <source>
        <strain evidence="10 11">HS-AP3</strain>
    </source>
</reference>
<evidence type="ECO:0000313" key="10">
    <source>
        <dbReference type="EMBL" id="GAN77101.1"/>
    </source>
</evidence>
<dbReference type="Pfam" id="PF02770">
    <property type="entry name" value="Acyl-CoA_dh_M"/>
    <property type="match status" value="1"/>
</dbReference>
<feature type="domain" description="Acyl-CoA dehydrogenase/oxidase N-terminal" evidence="9">
    <location>
        <begin position="13"/>
        <end position="122"/>
    </location>
</feature>
<evidence type="ECO:0000256" key="3">
    <source>
        <dbReference type="ARBA" id="ARBA00022630"/>
    </source>
</evidence>
<dbReference type="InterPro" id="IPR037069">
    <property type="entry name" value="AcylCoA_DH/ox_N_sf"/>
</dbReference>
<keyword evidence="11" id="KW-1185">Reference proteome</keyword>
<dbReference type="GO" id="GO:0016627">
    <property type="term" value="F:oxidoreductase activity, acting on the CH-CH group of donors"/>
    <property type="evidence" value="ECO:0007669"/>
    <property type="project" value="InterPro"/>
</dbReference>
<dbReference type="RefSeq" id="WP_084623328.1">
    <property type="nucleotide sequence ID" value="NZ_BANB01000235.1"/>
</dbReference>
<evidence type="ECO:0000256" key="2">
    <source>
        <dbReference type="ARBA" id="ARBA00009347"/>
    </source>
</evidence>
<dbReference type="FunFam" id="2.40.110.10:FF:000011">
    <property type="entry name" value="Acyl-CoA dehydrogenase FadE34"/>
    <property type="match status" value="1"/>
</dbReference>
<evidence type="ECO:0000256" key="6">
    <source>
        <dbReference type="RuleBase" id="RU362125"/>
    </source>
</evidence>
<evidence type="ECO:0000259" key="9">
    <source>
        <dbReference type="Pfam" id="PF02771"/>
    </source>
</evidence>
<dbReference type="InterPro" id="IPR009075">
    <property type="entry name" value="AcylCo_DH/oxidase_C"/>
</dbReference>
<sequence length="384" mass="43805">MDAELDLLDRLDDDAFRLHVRHWIEANYPPELRNPPKRLHWRDNKAWYFKLAEKGWLAPGWPREHGGMGLSAARQIIMTEELERHGCARTNDHGIVMVGPLLIRYGTDEQKRHFLPKILTGEHIWCQGYSEPNAGSDLASLRTEAVRDGDEWVINGQKTWTTLAQDANWIFVLVRTDKTAKKQEGISFLLVPLDTPGVTVRPIINLEMHDEFCETFFDNVRVPAGNLVGEVNKGWTMAKALLGFERIFIGSPKQSSYALARLRMLAERMGVADDPAYQDRYQRLRLDLADHRALYEHYVEKLRRGEMLGADVSMLKLWQTELYQRISQTMLDIAAENGGLLDPMEGNRELHPAGVFIQARPTTIYGGSNEIQRNILAKAVLGLP</sequence>
<dbReference type="InterPro" id="IPR006091">
    <property type="entry name" value="Acyl-CoA_Oxase/DH_mid-dom"/>
</dbReference>
<evidence type="ECO:0000256" key="4">
    <source>
        <dbReference type="ARBA" id="ARBA00022827"/>
    </source>
</evidence>
<dbReference type="OrthoDB" id="5510711at2"/>
<dbReference type="Pfam" id="PF00441">
    <property type="entry name" value="Acyl-CoA_dh_1"/>
    <property type="match status" value="1"/>
</dbReference>
<evidence type="ECO:0000256" key="1">
    <source>
        <dbReference type="ARBA" id="ARBA00001974"/>
    </source>
</evidence>
<dbReference type="AlphaFoldDB" id="A0A0D6P702"/>
<evidence type="ECO:0000313" key="11">
    <source>
        <dbReference type="Proteomes" id="UP000032680"/>
    </source>
</evidence>
<evidence type="ECO:0000259" key="7">
    <source>
        <dbReference type="Pfam" id="PF00441"/>
    </source>
</evidence>
<dbReference type="GO" id="GO:0005886">
    <property type="term" value="C:plasma membrane"/>
    <property type="evidence" value="ECO:0007669"/>
    <property type="project" value="TreeGrafter"/>
</dbReference>
<organism evidence="10 11">
    <name type="scientific">Acidisphaera rubrifaciens HS-AP3</name>
    <dbReference type="NCBI Taxonomy" id="1231350"/>
    <lineage>
        <taxon>Bacteria</taxon>
        <taxon>Pseudomonadati</taxon>
        <taxon>Pseudomonadota</taxon>
        <taxon>Alphaproteobacteria</taxon>
        <taxon>Acetobacterales</taxon>
        <taxon>Acetobacteraceae</taxon>
        <taxon>Acidisphaera</taxon>
    </lineage>
</organism>
<keyword evidence="4 6" id="KW-0274">FAD</keyword>
<dbReference type="SUPFAM" id="SSF47203">
    <property type="entry name" value="Acyl-CoA dehydrogenase C-terminal domain-like"/>
    <property type="match status" value="1"/>
</dbReference>
<keyword evidence="5 6" id="KW-0560">Oxidoreductase</keyword>
<keyword evidence="3 6" id="KW-0285">Flavoprotein</keyword>
<feature type="domain" description="Acyl-CoA oxidase/dehydrogenase middle" evidence="8">
    <location>
        <begin position="126"/>
        <end position="220"/>
    </location>
</feature>
<dbReference type="InterPro" id="IPR009100">
    <property type="entry name" value="AcylCoA_DH/oxidase_NM_dom_sf"/>
</dbReference>
<accession>A0A0D6P702</accession>
<protein>
    <submittedName>
        <fullName evidence="10">Acyl-CoA dehydrogenase</fullName>
    </submittedName>
</protein>
<dbReference type="PANTHER" id="PTHR43292:SF3">
    <property type="entry name" value="ACYL-COA DEHYDROGENASE FADE29"/>
    <property type="match status" value="1"/>
</dbReference>
<name>A0A0D6P702_9PROT</name>
<dbReference type="Proteomes" id="UP000032680">
    <property type="component" value="Unassembled WGS sequence"/>
</dbReference>
<dbReference type="InterPro" id="IPR036250">
    <property type="entry name" value="AcylCo_DH-like_C"/>
</dbReference>
<dbReference type="Gene3D" id="1.10.540.10">
    <property type="entry name" value="Acyl-CoA dehydrogenase/oxidase, N-terminal domain"/>
    <property type="match status" value="1"/>
</dbReference>
<evidence type="ECO:0000256" key="5">
    <source>
        <dbReference type="ARBA" id="ARBA00023002"/>
    </source>
</evidence>
<dbReference type="InterPro" id="IPR052161">
    <property type="entry name" value="Mycobact_Acyl-CoA_DH"/>
</dbReference>
<comment type="caution">
    <text evidence="10">The sequence shown here is derived from an EMBL/GenBank/DDBJ whole genome shotgun (WGS) entry which is preliminary data.</text>
</comment>
<feature type="domain" description="Acyl-CoA dehydrogenase/oxidase C-terminal" evidence="7">
    <location>
        <begin position="232"/>
        <end position="381"/>
    </location>
</feature>
<dbReference type="Gene3D" id="2.40.110.10">
    <property type="entry name" value="Butyryl-CoA Dehydrogenase, subunit A, domain 2"/>
    <property type="match status" value="1"/>
</dbReference>
<dbReference type="InterPro" id="IPR046373">
    <property type="entry name" value="Acyl-CoA_Oxase/DH_mid-dom_sf"/>
</dbReference>
<dbReference type="EMBL" id="BANB01000235">
    <property type="protein sequence ID" value="GAN77101.1"/>
    <property type="molecule type" value="Genomic_DNA"/>
</dbReference>
<dbReference type="Pfam" id="PF02771">
    <property type="entry name" value="Acyl-CoA_dh_N"/>
    <property type="match status" value="1"/>
</dbReference>
<dbReference type="PANTHER" id="PTHR43292">
    <property type="entry name" value="ACYL-COA DEHYDROGENASE"/>
    <property type="match status" value="1"/>
</dbReference>
<dbReference type="SUPFAM" id="SSF56645">
    <property type="entry name" value="Acyl-CoA dehydrogenase NM domain-like"/>
    <property type="match status" value="1"/>
</dbReference>